<evidence type="ECO:0000256" key="11">
    <source>
        <dbReference type="SAM" id="Phobius"/>
    </source>
</evidence>
<feature type="transmembrane region" description="Helical" evidence="11">
    <location>
        <begin position="106"/>
        <end position="134"/>
    </location>
</feature>
<feature type="transmembrane region" description="Helical" evidence="11">
    <location>
        <begin position="67"/>
        <end position="85"/>
    </location>
</feature>
<evidence type="ECO:0000313" key="13">
    <source>
        <dbReference type="EMBL" id="KID56829.1"/>
    </source>
</evidence>
<comment type="caution">
    <text evidence="13">The sequence shown here is derived from an EMBL/GenBank/DDBJ whole genome shotgun (WGS) entry which is preliminary data.</text>
</comment>
<reference evidence="13 14" key="1">
    <citation type="submission" date="2014-12" db="EMBL/GenBank/DDBJ databases">
        <title>Draft Genome Sequence of Pseudoalteromonas luteoviolacea HI1.</title>
        <authorList>
            <person name="Asahina A.Y."/>
            <person name="Hadfield M.G."/>
        </authorList>
    </citation>
    <scope>NUCLEOTIDE SEQUENCE [LARGE SCALE GENOMIC DNA]</scope>
    <source>
        <strain evidence="13 14">HI1</strain>
    </source>
</reference>
<dbReference type="AlphaFoldDB" id="A0A0C1MII9"/>
<feature type="transmembrane region" description="Helical" evidence="11">
    <location>
        <begin position="322"/>
        <end position="343"/>
    </location>
</feature>
<comment type="subcellular location">
    <subcellularLocation>
        <location evidence="1">Membrane</location>
        <topology evidence="1">Multi-pass membrane protein</topology>
    </subcellularLocation>
</comment>
<feature type="transmembrane region" description="Helical" evidence="11">
    <location>
        <begin position="224"/>
        <end position="242"/>
    </location>
</feature>
<protein>
    <submittedName>
        <fullName evidence="13">Sodium:proton antiporter</fullName>
    </submittedName>
</protein>
<dbReference type="RefSeq" id="WP_039609893.1">
    <property type="nucleotide sequence ID" value="NZ_JWIC01000006.1"/>
</dbReference>
<dbReference type="InterPro" id="IPR004680">
    <property type="entry name" value="Cit_transptr-like_dom"/>
</dbReference>
<evidence type="ECO:0000256" key="3">
    <source>
        <dbReference type="ARBA" id="ARBA00022449"/>
    </source>
</evidence>
<keyword evidence="6" id="KW-0915">Sodium</keyword>
<comment type="similarity">
    <text evidence="10">Belongs to the NhaD Na(+)/H(+) (TC 2.A.62) antiporter family.</text>
</comment>
<dbReference type="GO" id="GO:0006814">
    <property type="term" value="P:sodium ion transport"/>
    <property type="evidence" value="ECO:0007669"/>
    <property type="project" value="UniProtKB-KW"/>
</dbReference>
<evidence type="ECO:0000256" key="1">
    <source>
        <dbReference type="ARBA" id="ARBA00004141"/>
    </source>
</evidence>
<evidence type="ECO:0000313" key="14">
    <source>
        <dbReference type="Proteomes" id="UP000031327"/>
    </source>
</evidence>
<keyword evidence="9" id="KW-0739">Sodium transport</keyword>
<sequence>MVTSIILTLIALAFVLIVIEDIIHVNKAKTTLFFGTLCWIIAFISPIHGESSETIQHQLDHNILEIATLWLFLMAAMTFVAYLNSKGFIQNIVHRIMPEQISERKLMFLVGAFAFVFSSISDNITATLISLAVVMSLKLDAKKLVKYATLIIFSVNSGGVSLITGDVTTLMIFLAGKVTIPDLLLLVMPAIVSVFALAAMLSIGMNEQLYFARQEVRRIEKTDITIAVIFMSTVLATLYLSVQYQVPPMLTFLFGLSFMFLVAQFLMRKKDVNKKIIDYIREIEYDTLLFFVGVLLLVGALKEVGVLSMFTELYQFLAPEYANYLVGILSAAVDNVPLTAALLKAQIEMTPQQWLTFTYATGVGGSMLIIGSAAGIIAMSKVKALTFMSYLKMVLYLLVAYTIGYAGSFYMGQLI</sequence>
<evidence type="ECO:0000256" key="10">
    <source>
        <dbReference type="ARBA" id="ARBA00025753"/>
    </source>
</evidence>
<dbReference type="OrthoDB" id="9772058at2"/>
<accession>A0A0C1MII9</accession>
<feature type="domain" description="Citrate transporter-like" evidence="12">
    <location>
        <begin position="14"/>
        <end position="359"/>
    </location>
</feature>
<feature type="transmembrane region" description="Helical" evidence="11">
    <location>
        <begin position="355"/>
        <end position="378"/>
    </location>
</feature>
<dbReference type="EMBL" id="JWIC01000006">
    <property type="protein sequence ID" value="KID56829.1"/>
    <property type="molecule type" value="Genomic_DNA"/>
</dbReference>
<keyword evidence="7" id="KW-0406">Ion transport</keyword>
<feature type="transmembrane region" description="Helical" evidence="11">
    <location>
        <begin position="248"/>
        <end position="267"/>
    </location>
</feature>
<feature type="transmembrane region" description="Helical" evidence="11">
    <location>
        <begin position="183"/>
        <end position="203"/>
    </location>
</feature>
<organism evidence="13 14">
    <name type="scientific">Pseudoalteromonas luteoviolacea</name>
    <dbReference type="NCBI Taxonomy" id="43657"/>
    <lineage>
        <taxon>Bacteria</taxon>
        <taxon>Pseudomonadati</taxon>
        <taxon>Pseudomonadota</taxon>
        <taxon>Gammaproteobacteria</taxon>
        <taxon>Alteromonadales</taxon>
        <taxon>Pseudoalteromonadaceae</taxon>
        <taxon>Pseudoalteromonas</taxon>
    </lineage>
</organism>
<keyword evidence="4 11" id="KW-0812">Transmembrane</keyword>
<feature type="transmembrane region" description="Helical" evidence="11">
    <location>
        <begin position="6"/>
        <end position="23"/>
    </location>
</feature>
<feature type="transmembrane region" description="Helical" evidence="11">
    <location>
        <begin position="390"/>
        <end position="411"/>
    </location>
</feature>
<keyword evidence="2" id="KW-0813">Transport</keyword>
<feature type="transmembrane region" description="Helical" evidence="11">
    <location>
        <begin position="30"/>
        <end position="47"/>
    </location>
</feature>
<dbReference type="NCBIfam" id="NF038006">
    <property type="entry name" value="NhaD_1"/>
    <property type="match status" value="2"/>
</dbReference>
<dbReference type="GO" id="GO:0016020">
    <property type="term" value="C:membrane"/>
    <property type="evidence" value="ECO:0007669"/>
    <property type="project" value="UniProtKB-SubCell"/>
</dbReference>
<evidence type="ECO:0000256" key="2">
    <source>
        <dbReference type="ARBA" id="ARBA00022448"/>
    </source>
</evidence>
<dbReference type="Proteomes" id="UP000031327">
    <property type="component" value="Unassembled WGS sequence"/>
</dbReference>
<evidence type="ECO:0000256" key="9">
    <source>
        <dbReference type="ARBA" id="ARBA00023201"/>
    </source>
</evidence>
<dbReference type="PANTHER" id="PTHR43269:SF2">
    <property type="entry name" value="SODIUM_PROTON ANTIPORTER 1-RELATED"/>
    <property type="match status" value="1"/>
</dbReference>
<evidence type="ECO:0000256" key="5">
    <source>
        <dbReference type="ARBA" id="ARBA00022989"/>
    </source>
</evidence>
<name>A0A0C1MII9_9GAMM</name>
<evidence type="ECO:0000256" key="7">
    <source>
        <dbReference type="ARBA" id="ARBA00023065"/>
    </source>
</evidence>
<evidence type="ECO:0000256" key="4">
    <source>
        <dbReference type="ARBA" id="ARBA00022692"/>
    </source>
</evidence>
<dbReference type="Pfam" id="PF03600">
    <property type="entry name" value="CitMHS"/>
    <property type="match status" value="1"/>
</dbReference>
<keyword evidence="5 11" id="KW-1133">Transmembrane helix</keyword>
<evidence type="ECO:0000256" key="6">
    <source>
        <dbReference type="ARBA" id="ARBA00023053"/>
    </source>
</evidence>
<dbReference type="PANTHER" id="PTHR43269">
    <property type="entry name" value="SODIUM/PROTON ANTIPORTER 1-RELATED"/>
    <property type="match status" value="1"/>
</dbReference>
<evidence type="ECO:0000256" key="8">
    <source>
        <dbReference type="ARBA" id="ARBA00023136"/>
    </source>
</evidence>
<evidence type="ECO:0000259" key="12">
    <source>
        <dbReference type="Pfam" id="PF03600"/>
    </source>
</evidence>
<dbReference type="GO" id="GO:0015297">
    <property type="term" value="F:antiporter activity"/>
    <property type="evidence" value="ECO:0007669"/>
    <property type="project" value="UniProtKB-KW"/>
</dbReference>
<proteinExistence type="inferred from homology"/>
<dbReference type="InterPro" id="IPR045016">
    <property type="entry name" value="NhaD-like"/>
</dbReference>
<keyword evidence="8 11" id="KW-0472">Membrane</keyword>
<gene>
    <name evidence="13" type="ORF">JF50_13080</name>
</gene>
<feature type="transmembrane region" description="Helical" evidence="11">
    <location>
        <begin position="288"/>
        <end position="310"/>
    </location>
</feature>
<keyword evidence="3" id="KW-0050">Antiport</keyword>